<proteinExistence type="predicted"/>
<organism evidence="1">
    <name type="scientific">Prochlorococcus marinus XMU1424</name>
    <dbReference type="NCBI Taxonomy" id="2774497"/>
    <lineage>
        <taxon>Bacteria</taxon>
        <taxon>Bacillati</taxon>
        <taxon>Cyanobacteriota</taxon>
        <taxon>Cyanophyceae</taxon>
        <taxon>Synechococcales</taxon>
        <taxon>Prochlorococcaceae</taxon>
        <taxon>Prochlorococcus</taxon>
    </lineage>
</organism>
<comment type="caution">
    <text evidence="1">The sequence shown here is derived from an EMBL/GenBank/DDBJ whole genome shotgun (WGS) entry which is preliminary data.</text>
</comment>
<evidence type="ECO:0008006" key="2">
    <source>
        <dbReference type="Google" id="ProtNLM"/>
    </source>
</evidence>
<dbReference type="AlphaFoldDB" id="A0A9D9G4L6"/>
<sequence length="325" mass="37274">MKKPARWGRANNTVANSILNPKTLSDRDFNIASFHLELLHKSEKDTEIRAISYRGGGLYPKECKFPEFKANYNLEGRGVYFVVNDGGTTDIEITLCRAFFVEWDNIPVEKQLYIYKELNLPIPTFQVHTGNKSIHNYWVLNKPVSQLIWQPIQKRLTDYCKADRHNVNPSRVMRLAGFYYINDDGKATEKSRLINITQEEYSYKDIEKVLPEPKPEVIESRQYKKEVGQTNWTLDDVGAALKTIPVRVGGSNTYEDYRQIAWGLKALIKEMGYPESLAIELMEAHSPSGKATAWNVSQVMRSGGERVGAGTFIYYAQKHGWKPKK</sequence>
<gene>
    <name evidence="1" type="ORF">JJ833_02410</name>
</gene>
<name>A0A9D9G4L6_PROMR</name>
<protein>
    <recommendedName>
        <fullName evidence="2">Primase C-terminal 1 domain-containing protein</fullName>
    </recommendedName>
</protein>
<accession>A0A9D9G4L6</accession>
<evidence type="ECO:0000313" key="1">
    <source>
        <dbReference type="EMBL" id="MBO6987696.1"/>
    </source>
</evidence>
<reference evidence="1" key="1">
    <citation type="journal article" date="2021" name="Front. Mar. Sci.">
        <title>Genomes of Diverse Isolates of Prochlorococcus High-Light-Adapted Clade II in the Western Pacific Ocean.</title>
        <authorList>
            <person name="Yan W."/>
            <person name="Feng X."/>
            <person name="Zhang W."/>
            <person name="Nawaz M.Z."/>
            <person name="Luo T."/>
            <person name="Zhang R."/>
            <person name="Jiao N."/>
        </authorList>
    </citation>
    <scope>NUCLEOTIDE SEQUENCE</scope>
    <source>
        <strain evidence="1">XMU1424</strain>
    </source>
</reference>
<dbReference type="EMBL" id="JAEPLE010000001">
    <property type="protein sequence ID" value="MBO6987696.1"/>
    <property type="molecule type" value="Genomic_DNA"/>
</dbReference>